<evidence type="ECO:0008006" key="4">
    <source>
        <dbReference type="Google" id="ProtNLM"/>
    </source>
</evidence>
<protein>
    <recommendedName>
        <fullName evidence="4">F-box domain-containing protein</fullName>
    </recommendedName>
</protein>
<dbReference type="STRING" id="1036612.A0A1L9TLF2"/>
<dbReference type="InterPro" id="IPR036047">
    <property type="entry name" value="F-box-like_dom_sf"/>
</dbReference>
<dbReference type="Proteomes" id="UP000184356">
    <property type="component" value="Unassembled WGS sequence"/>
</dbReference>
<organism evidence="2 3">
    <name type="scientific">Aspergillus sydowii CBS 593.65</name>
    <dbReference type="NCBI Taxonomy" id="1036612"/>
    <lineage>
        <taxon>Eukaryota</taxon>
        <taxon>Fungi</taxon>
        <taxon>Dikarya</taxon>
        <taxon>Ascomycota</taxon>
        <taxon>Pezizomycotina</taxon>
        <taxon>Eurotiomycetes</taxon>
        <taxon>Eurotiomycetidae</taxon>
        <taxon>Eurotiales</taxon>
        <taxon>Aspergillaceae</taxon>
        <taxon>Aspergillus</taxon>
        <taxon>Aspergillus subgen. Nidulantes</taxon>
    </lineage>
</organism>
<feature type="region of interest" description="Disordered" evidence="1">
    <location>
        <begin position="770"/>
        <end position="805"/>
    </location>
</feature>
<dbReference type="EMBL" id="KV878585">
    <property type="protein sequence ID" value="OJJ60258.1"/>
    <property type="molecule type" value="Genomic_DNA"/>
</dbReference>
<gene>
    <name evidence="2" type="ORF">ASPSYDRAFT_89132</name>
</gene>
<dbReference type="VEuPathDB" id="FungiDB:ASPSYDRAFT_89132"/>
<reference evidence="3" key="1">
    <citation type="journal article" date="2017" name="Genome Biol.">
        <title>Comparative genomics reveals high biological diversity and specific adaptations in the industrially and medically important fungal genus Aspergillus.</title>
        <authorList>
            <person name="de Vries R.P."/>
            <person name="Riley R."/>
            <person name="Wiebenga A."/>
            <person name="Aguilar-Osorio G."/>
            <person name="Amillis S."/>
            <person name="Uchima C.A."/>
            <person name="Anderluh G."/>
            <person name="Asadollahi M."/>
            <person name="Askin M."/>
            <person name="Barry K."/>
            <person name="Battaglia E."/>
            <person name="Bayram O."/>
            <person name="Benocci T."/>
            <person name="Braus-Stromeyer S.A."/>
            <person name="Caldana C."/>
            <person name="Canovas D."/>
            <person name="Cerqueira G.C."/>
            <person name="Chen F."/>
            <person name="Chen W."/>
            <person name="Choi C."/>
            <person name="Clum A."/>
            <person name="Dos Santos R.A."/>
            <person name="Damasio A.R."/>
            <person name="Diallinas G."/>
            <person name="Emri T."/>
            <person name="Fekete E."/>
            <person name="Flipphi M."/>
            <person name="Freyberg S."/>
            <person name="Gallo A."/>
            <person name="Gournas C."/>
            <person name="Habgood R."/>
            <person name="Hainaut M."/>
            <person name="Harispe M.L."/>
            <person name="Henrissat B."/>
            <person name="Hilden K.S."/>
            <person name="Hope R."/>
            <person name="Hossain A."/>
            <person name="Karabika E."/>
            <person name="Karaffa L."/>
            <person name="Karanyi Z."/>
            <person name="Krasevec N."/>
            <person name="Kuo A."/>
            <person name="Kusch H."/>
            <person name="LaButti K."/>
            <person name="Lagendijk E.L."/>
            <person name="Lapidus A."/>
            <person name="Levasseur A."/>
            <person name="Lindquist E."/>
            <person name="Lipzen A."/>
            <person name="Logrieco A.F."/>
            <person name="MacCabe A."/>
            <person name="Maekelae M.R."/>
            <person name="Malavazi I."/>
            <person name="Melin P."/>
            <person name="Meyer V."/>
            <person name="Mielnichuk N."/>
            <person name="Miskei M."/>
            <person name="Molnar A.P."/>
            <person name="Mule G."/>
            <person name="Ngan C.Y."/>
            <person name="Orejas M."/>
            <person name="Orosz E."/>
            <person name="Ouedraogo J.P."/>
            <person name="Overkamp K.M."/>
            <person name="Park H.-S."/>
            <person name="Perrone G."/>
            <person name="Piumi F."/>
            <person name="Punt P.J."/>
            <person name="Ram A.F."/>
            <person name="Ramon A."/>
            <person name="Rauscher S."/>
            <person name="Record E."/>
            <person name="Riano-Pachon D.M."/>
            <person name="Robert V."/>
            <person name="Roehrig J."/>
            <person name="Ruller R."/>
            <person name="Salamov A."/>
            <person name="Salih N.S."/>
            <person name="Samson R.A."/>
            <person name="Sandor E."/>
            <person name="Sanguinetti M."/>
            <person name="Schuetze T."/>
            <person name="Sepcic K."/>
            <person name="Shelest E."/>
            <person name="Sherlock G."/>
            <person name="Sophianopoulou V."/>
            <person name="Squina F.M."/>
            <person name="Sun H."/>
            <person name="Susca A."/>
            <person name="Todd R.B."/>
            <person name="Tsang A."/>
            <person name="Unkles S.E."/>
            <person name="van de Wiele N."/>
            <person name="van Rossen-Uffink D."/>
            <person name="Oliveira J.V."/>
            <person name="Vesth T.C."/>
            <person name="Visser J."/>
            <person name="Yu J.-H."/>
            <person name="Zhou M."/>
            <person name="Andersen M.R."/>
            <person name="Archer D.B."/>
            <person name="Baker S.E."/>
            <person name="Benoit I."/>
            <person name="Brakhage A.A."/>
            <person name="Braus G.H."/>
            <person name="Fischer R."/>
            <person name="Frisvad J.C."/>
            <person name="Goldman G.H."/>
            <person name="Houbraken J."/>
            <person name="Oakley B."/>
            <person name="Pocsi I."/>
            <person name="Scazzocchio C."/>
            <person name="Seiboth B."/>
            <person name="vanKuyk P.A."/>
            <person name="Wortman J."/>
            <person name="Dyer P.S."/>
            <person name="Grigoriev I.V."/>
        </authorList>
    </citation>
    <scope>NUCLEOTIDE SEQUENCE [LARGE SCALE GENOMIC DNA]</scope>
    <source>
        <strain evidence="3">CBS 593.65</strain>
    </source>
</reference>
<evidence type="ECO:0000256" key="1">
    <source>
        <dbReference type="SAM" id="MobiDB-lite"/>
    </source>
</evidence>
<dbReference type="GeneID" id="63768190"/>
<keyword evidence="3" id="KW-1185">Reference proteome</keyword>
<dbReference type="OrthoDB" id="9984533at2759"/>
<evidence type="ECO:0000313" key="3">
    <source>
        <dbReference type="Proteomes" id="UP000184356"/>
    </source>
</evidence>
<sequence>MGGYDNNCAICGAIVKQLIYVDDDDIDQNANEDVEGVEDDSEDDGEDRNEDENDNDGSEGSEEDHIEDVDDQEDDNNEDEEEDNGEDENEDNNDNDEGYDKSLIKVEDVLWMNDVRVMSENREALSMNKVFVSGLAEYDDWGFFDVDPGNHPNFPTREQMDYDRDGKVKFRCFDWDTDHAFAVAYHAPCRRVLEGFLSTQFNAGKFIDEEILYQTFKDFVSEDDDCAQCLTKIDYGIDTTEQYWEPRRGEEYTVMNPLNIHDPQDYYADLPLLDDEDMDTKTHTAVSAAQLSNDPMARLPPELLFEILITLPMASVNCLRAASPAVARLELNNGFWKQKLRQDMPWLFDFPDNEDEELDWAKCYADLRVRSKNGNPAQIRALVNRRRIWGVWEQLAPSYTRRKSVKDEERRRSQGSLVTQATSTPIRRLTSPQAKTDSLALALLRSLSDLDGDLPTLSVFWTSKGALSGFGVHRENMDTIGSPEKFATRDEVKIGKKDWIRGFILTSRSPTKAGNDGARRKVVGLKVLFIHGEPIQLGQSDGDHMLIHTENDRLLVGLLAQWSPGNPISSLSLLHVPVSEGSPNAADLARAQAGKPESSTAIGSRLWKDHLPPPEMTLSEERVGYWSMDFKADLAPMEALVFGRDEDELAAITEISADVQFGAFEVRYTNKPHKMIGPRPLTMKCLSIDGAGGERIVAVGTAVGHITHGIRFITNYNRQLVLGSCRPNQRSETVHGSTDEKTLRGIYCNWSPRSSPKAGLECIAGLLSPSFQPREESTEEEQGTSSDSDGDGDGDEHSWEPCAPPATWNASGPIYGAHETPHNRMRRNTSYPTASAVVTWLDCTRPVRKVRLNVAHRTQNLPFTPTSLILEYTDGSVSSVGPTRLTAPVDTEGENGFPWCWCSYDFKLPESESPLGKILHYSAAEEWSIDGGTLLESCRLWADDNGPLRGIQFVSSDGGEGPRWGVCEGTPTAAIGFGGQSGNKTVGLKLFLDSNERPVTYPDTVIVGIQALVEN</sequence>
<dbReference type="RefSeq" id="XP_040704064.1">
    <property type="nucleotide sequence ID" value="XM_040852117.1"/>
</dbReference>
<evidence type="ECO:0000313" key="2">
    <source>
        <dbReference type="EMBL" id="OJJ60258.1"/>
    </source>
</evidence>
<proteinExistence type="predicted"/>
<feature type="compositionally biased region" description="Acidic residues" evidence="1">
    <location>
        <begin position="777"/>
        <end position="794"/>
    </location>
</feature>
<name>A0A1L9TLF2_9EURO</name>
<feature type="region of interest" description="Disordered" evidence="1">
    <location>
        <begin position="26"/>
        <end position="100"/>
    </location>
</feature>
<dbReference type="SUPFAM" id="SSF81383">
    <property type="entry name" value="F-box domain"/>
    <property type="match status" value="1"/>
</dbReference>
<feature type="compositionally biased region" description="Acidic residues" evidence="1">
    <location>
        <begin position="26"/>
        <end position="97"/>
    </location>
</feature>
<accession>A0A1L9TLF2</accession>
<dbReference type="AlphaFoldDB" id="A0A1L9TLF2"/>